<dbReference type="PANTHER" id="PTHR23253:SF9">
    <property type="entry name" value="EUKARYOTIC TRANSLATION INITIATION FACTOR 4 GAMMA 2"/>
    <property type="match status" value="1"/>
</dbReference>
<accession>A0A9N9GSQ9</accession>
<dbReference type="FunFam" id="1.25.40.180:FF:000020">
    <property type="entry name" value="Eukaryotic translation initiation factor subunit"/>
    <property type="match status" value="1"/>
</dbReference>
<dbReference type="InterPro" id="IPR003890">
    <property type="entry name" value="MIF4G-like_typ-3"/>
</dbReference>
<evidence type="ECO:0000256" key="1">
    <source>
        <dbReference type="ARBA" id="ARBA00004496"/>
    </source>
</evidence>
<dbReference type="Gene3D" id="1.25.40.180">
    <property type="match status" value="2"/>
</dbReference>
<dbReference type="EMBL" id="CAJVPI010001804">
    <property type="protein sequence ID" value="CAG8627136.1"/>
    <property type="molecule type" value="Genomic_DNA"/>
</dbReference>
<evidence type="ECO:0000256" key="7">
    <source>
        <dbReference type="ARBA" id="ARBA00022917"/>
    </source>
</evidence>
<evidence type="ECO:0000313" key="10">
    <source>
        <dbReference type="Proteomes" id="UP000789739"/>
    </source>
</evidence>
<dbReference type="Pfam" id="PF02854">
    <property type="entry name" value="MIF4G"/>
    <property type="match status" value="1"/>
</dbReference>
<dbReference type="SMART" id="SM00544">
    <property type="entry name" value="MA3"/>
    <property type="match status" value="1"/>
</dbReference>
<comment type="similarity">
    <text evidence="2">Belongs to the eukaryotic initiation factor 4G family.</text>
</comment>
<dbReference type="InterPro" id="IPR016024">
    <property type="entry name" value="ARM-type_fold"/>
</dbReference>
<comment type="subcellular location">
    <subcellularLocation>
        <location evidence="1">Cytoplasm</location>
    </subcellularLocation>
</comment>
<protein>
    <submittedName>
        <fullName evidence="9">674_t:CDS:1</fullName>
    </submittedName>
</protein>
<proteinExistence type="inferred from homology"/>
<dbReference type="Proteomes" id="UP000789739">
    <property type="component" value="Unassembled WGS sequence"/>
</dbReference>
<dbReference type="PROSITE" id="PS51366">
    <property type="entry name" value="MI"/>
    <property type="match status" value="1"/>
</dbReference>
<dbReference type="GO" id="GO:0016281">
    <property type="term" value="C:eukaryotic translation initiation factor 4F complex"/>
    <property type="evidence" value="ECO:0007669"/>
    <property type="project" value="TreeGrafter"/>
</dbReference>
<keyword evidence="10" id="KW-1185">Reference proteome</keyword>
<dbReference type="Pfam" id="PF02847">
    <property type="entry name" value="MA3"/>
    <property type="match status" value="1"/>
</dbReference>
<keyword evidence="4" id="KW-0396">Initiation factor</keyword>
<evidence type="ECO:0000259" key="8">
    <source>
        <dbReference type="PROSITE" id="PS51366"/>
    </source>
</evidence>
<dbReference type="InterPro" id="IPR003891">
    <property type="entry name" value="Initiation_fac_eIF4g_MI"/>
</dbReference>
<reference evidence="9" key="1">
    <citation type="submission" date="2021-06" db="EMBL/GenBank/DDBJ databases">
        <authorList>
            <person name="Kallberg Y."/>
            <person name="Tangrot J."/>
            <person name="Rosling A."/>
        </authorList>
    </citation>
    <scope>NUCLEOTIDE SEQUENCE</scope>
    <source>
        <strain evidence="9">BR232B</strain>
    </source>
</reference>
<dbReference type="GO" id="GO:0010494">
    <property type="term" value="C:cytoplasmic stress granule"/>
    <property type="evidence" value="ECO:0007669"/>
    <property type="project" value="UniProtKB-ARBA"/>
</dbReference>
<evidence type="ECO:0000256" key="4">
    <source>
        <dbReference type="ARBA" id="ARBA00022540"/>
    </source>
</evidence>
<dbReference type="GO" id="GO:0003743">
    <property type="term" value="F:translation initiation factor activity"/>
    <property type="evidence" value="ECO:0007669"/>
    <property type="project" value="UniProtKB-KW"/>
</dbReference>
<keyword evidence="3" id="KW-0963">Cytoplasm</keyword>
<evidence type="ECO:0000256" key="2">
    <source>
        <dbReference type="ARBA" id="ARBA00005775"/>
    </source>
</evidence>
<keyword evidence="5" id="KW-0597">Phosphoprotein</keyword>
<organism evidence="9 10">
    <name type="scientific">Paraglomus brasilianum</name>
    <dbReference type="NCBI Taxonomy" id="144538"/>
    <lineage>
        <taxon>Eukaryota</taxon>
        <taxon>Fungi</taxon>
        <taxon>Fungi incertae sedis</taxon>
        <taxon>Mucoromycota</taxon>
        <taxon>Glomeromycotina</taxon>
        <taxon>Glomeromycetes</taxon>
        <taxon>Paraglomerales</taxon>
        <taxon>Paraglomeraceae</taxon>
        <taxon>Paraglomus</taxon>
    </lineage>
</organism>
<evidence type="ECO:0000256" key="6">
    <source>
        <dbReference type="ARBA" id="ARBA00022884"/>
    </source>
</evidence>
<dbReference type="GO" id="GO:0003729">
    <property type="term" value="F:mRNA binding"/>
    <property type="evidence" value="ECO:0007669"/>
    <property type="project" value="TreeGrafter"/>
</dbReference>
<evidence type="ECO:0000256" key="3">
    <source>
        <dbReference type="ARBA" id="ARBA00022490"/>
    </source>
</evidence>
<dbReference type="AlphaFoldDB" id="A0A9N9GSQ9"/>
<evidence type="ECO:0000256" key="5">
    <source>
        <dbReference type="ARBA" id="ARBA00022553"/>
    </source>
</evidence>
<keyword evidence="6" id="KW-0694">RNA-binding</keyword>
<sequence length="505" mass="58138">MRMERIAPLERSENRWVSLSVAGEIPKAGEETIEMIKRKVKALLNKLTLEKFEIISDHIIEFANKSKEERDGRILKTVIQLTFEKACDEPNFSQMYAQLCRKMMERIDMDIFDENIKNASDEYFRGGTLFRKYLLNRCQDGFEKGWKANMPIPNNVKGEPDLLSDEYYIAAKAKRHGLGVIKFIGELFKLHMLTERIMHECIKKLLANHQDPEEEKTESLCELLTIVGKQLDHPKAKDHMDAHFVRMDSMSKNTEKLNSRIRVMLMDLIELRKRNWVPRHNTNAPMTIAEIHEAFYKADKRRSASTSDGRNIPRIAEEAKRKIKVMVDEYWSMKDKKEVAVRIKELPVRYFGDAIREFIESALDKKPDDVSNCADLLKELRKQAAICPADCKKAFTDIIDNLEDIGIDVPQAYAHTGQLLHGARIELHEVAELIRPLTDIGGSEPPSAKVVAGYLNSMKASMGEQMVLRQVKNVRFDFASLFPDGNEDALNRFLEKQGLNILKKM</sequence>
<feature type="domain" description="MI" evidence="8">
    <location>
        <begin position="318"/>
        <end position="439"/>
    </location>
</feature>
<name>A0A9N9GSQ9_9GLOM</name>
<dbReference type="PANTHER" id="PTHR23253">
    <property type="entry name" value="EUKARYOTIC TRANSLATION INITIATION FACTOR 4 GAMMA"/>
    <property type="match status" value="1"/>
</dbReference>
<comment type="caution">
    <text evidence="9">The sequence shown here is derived from an EMBL/GenBank/DDBJ whole genome shotgun (WGS) entry which is preliminary data.</text>
</comment>
<dbReference type="SMART" id="SM00543">
    <property type="entry name" value="MIF4G"/>
    <property type="match status" value="1"/>
</dbReference>
<evidence type="ECO:0000313" key="9">
    <source>
        <dbReference type="EMBL" id="CAG8627136.1"/>
    </source>
</evidence>
<dbReference type="SUPFAM" id="SSF48371">
    <property type="entry name" value="ARM repeat"/>
    <property type="match status" value="2"/>
</dbReference>
<keyword evidence="7" id="KW-0648">Protein biosynthesis</keyword>
<gene>
    <name evidence="9" type="ORF">PBRASI_LOCUS9041</name>
</gene>
<dbReference type="OrthoDB" id="514777at2759"/>